<comment type="caution">
    <text evidence="2">The sequence shown here is derived from an EMBL/GenBank/DDBJ whole genome shotgun (WGS) entry which is preliminary data.</text>
</comment>
<protein>
    <submittedName>
        <fullName evidence="2">Type IV secretion protein IcmT</fullName>
    </submittedName>
</protein>
<sequence>MATNISDVKEQLNWHWRNSMRPIRFFALDARAAMPLCFLLPFPRWSTLILAVSVIIFFVFLEKRGLTFPSAMRSIRGLIFGDRRPALMTFKYRKLKDFG</sequence>
<dbReference type="AlphaFoldDB" id="A0A2W5HP32"/>
<keyword evidence="1" id="KW-1133">Transmembrane helix</keyword>
<dbReference type="Proteomes" id="UP000249739">
    <property type="component" value="Unassembled WGS sequence"/>
</dbReference>
<accession>A0A2W5HP32</accession>
<organism evidence="2 3">
    <name type="scientific">Micavibrio aeruginosavorus</name>
    <dbReference type="NCBI Taxonomy" id="349221"/>
    <lineage>
        <taxon>Bacteria</taxon>
        <taxon>Pseudomonadati</taxon>
        <taxon>Bdellovibrionota</taxon>
        <taxon>Bdellovibrionia</taxon>
        <taxon>Bdellovibrionales</taxon>
        <taxon>Pseudobdellovibrionaceae</taxon>
        <taxon>Micavibrio</taxon>
    </lineage>
</organism>
<dbReference type="InterPro" id="IPR047756">
    <property type="entry name" value="IcmT-like"/>
</dbReference>
<evidence type="ECO:0000313" key="3">
    <source>
        <dbReference type="Proteomes" id="UP000249739"/>
    </source>
</evidence>
<keyword evidence="1" id="KW-0472">Membrane</keyword>
<evidence type="ECO:0000313" key="2">
    <source>
        <dbReference type="EMBL" id="PZP57322.1"/>
    </source>
</evidence>
<name>A0A2W5HP32_9BACT</name>
<gene>
    <name evidence="2" type="ORF">DI586_00640</name>
</gene>
<proteinExistence type="predicted"/>
<dbReference type="EMBL" id="QFOT01000003">
    <property type="protein sequence ID" value="PZP57322.1"/>
    <property type="molecule type" value="Genomic_DNA"/>
</dbReference>
<reference evidence="2 3" key="1">
    <citation type="submission" date="2017-08" db="EMBL/GenBank/DDBJ databases">
        <title>Infants hospitalized years apart are colonized by the same room-sourced microbial strains.</title>
        <authorList>
            <person name="Brooks B."/>
            <person name="Olm M.R."/>
            <person name="Firek B.A."/>
            <person name="Baker R."/>
            <person name="Thomas B.C."/>
            <person name="Morowitz M.J."/>
            <person name="Banfield J.F."/>
        </authorList>
    </citation>
    <scope>NUCLEOTIDE SEQUENCE [LARGE SCALE GENOMIC DNA]</scope>
    <source>
        <strain evidence="2">S2_006_000_R2_64</strain>
    </source>
</reference>
<keyword evidence="1" id="KW-0812">Transmembrane</keyword>
<evidence type="ECO:0000256" key="1">
    <source>
        <dbReference type="SAM" id="Phobius"/>
    </source>
</evidence>
<feature type="transmembrane region" description="Helical" evidence="1">
    <location>
        <begin position="42"/>
        <end position="61"/>
    </location>
</feature>
<dbReference type="NCBIfam" id="NF038220">
    <property type="entry name" value="IcmT_TraK"/>
    <property type="match status" value="1"/>
</dbReference>